<comment type="subcellular location">
    <subcellularLocation>
        <location evidence="1">Membrane</location>
        <topology evidence="1">Multi-pass membrane protein</topology>
    </subcellularLocation>
</comment>
<sequence>MKGNSILGLKEMPGFGLVLEHLQTLMPQGIHQIAYKERDRVFVHKTQLELLPTAFAMAYPNYVFSIFAFVGFIIKVDHQTSLAWNIGTCSYMLWVGVGCLMYFVNSIVWNGNAINWAPVWCDISSRYIIALTVAIPICSLCINRRLYYIATSDTVMHSKKEKRRAIIIDLTMCIGVPVLEMILAYIPQGNRFNIYGDFGCLPAIYPTWVAVVLYLLPPILIGCVSAVYCVLTIIAFNRRRLQFKEILSAHSNLSASRYYRLMFMASVDLILTVPLATYVLVANTHGLQPWISWENVHYDFSRVDQIPALLWKSMPGGTLIDLQRWFVVMGAFVFFLLFGFADEAKKHYRAAFSSVVKRVTSTSLGSTTVGSKWSSSANGSLPVFIQKKVVKKHDSLESFTDMSLSHSNDSKEKSFSGDVSFGAYSFADVGGALSSSPNDPFAPKSVVASSSSSVLSDSSSTTPPKYTSQDDLTIEISSVRRFSIIEPAAPPRTLDLSNIPRHSVDLPKPVGANTPDVECLAKLITTLDHTLANCLNAVYLFGSASYGAYEPGISDLDVQAVISSPLPQSTYRELATQLGHSTIPCPARKLEFVLYTKDAVAAANPQKRHTGFFLISRLVEKGGVVLLGPPPDTVFAEPRHDSVVAAIVDYIEWHHQHESVSANVIMNACRAWRFTETRTWGSKAEGVERATRNLEPEVPEVLRRVSLARRGPTSLPPGECDQFLELVLTRIRSGGS</sequence>
<name>A0A284RDW6_ARMOS</name>
<organism evidence="11 12">
    <name type="scientific">Armillaria ostoyae</name>
    <name type="common">Armillaria root rot fungus</name>
    <dbReference type="NCBI Taxonomy" id="47428"/>
    <lineage>
        <taxon>Eukaryota</taxon>
        <taxon>Fungi</taxon>
        <taxon>Dikarya</taxon>
        <taxon>Basidiomycota</taxon>
        <taxon>Agaricomycotina</taxon>
        <taxon>Agaricomycetes</taxon>
        <taxon>Agaricomycetidae</taxon>
        <taxon>Agaricales</taxon>
        <taxon>Marasmiineae</taxon>
        <taxon>Physalacriaceae</taxon>
        <taxon>Armillaria</taxon>
    </lineage>
</organism>
<dbReference type="CDD" id="cd14966">
    <property type="entry name" value="7tmD_STE3"/>
    <property type="match status" value="1"/>
</dbReference>
<dbReference type="PANTHER" id="PTHR28097">
    <property type="entry name" value="PHEROMONE A FACTOR RECEPTOR"/>
    <property type="match status" value="1"/>
</dbReference>
<dbReference type="InterPro" id="IPR043519">
    <property type="entry name" value="NT_sf"/>
</dbReference>
<keyword evidence="7 10" id="KW-0472">Membrane</keyword>
<keyword evidence="6" id="KW-0297">G-protein coupled receptor</keyword>
<keyword evidence="5 10" id="KW-1133">Transmembrane helix</keyword>
<dbReference type="InterPro" id="IPR001499">
    <property type="entry name" value="GPCR_STE3"/>
</dbReference>
<feature type="transmembrane region" description="Helical" evidence="10">
    <location>
        <begin position="50"/>
        <end position="70"/>
    </location>
</feature>
<dbReference type="AlphaFoldDB" id="A0A284RDW6"/>
<dbReference type="GO" id="GO:0000750">
    <property type="term" value="P:pheromone-dependent signal transduction involved in conjugation with cellular fusion"/>
    <property type="evidence" value="ECO:0007669"/>
    <property type="project" value="TreeGrafter"/>
</dbReference>
<keyword evidence="8" id="KW-0675">Receptor</keyword>
<evidence type="ECO:0000313" key="11">
    <source>
        <dbReference type="EMBL" id="SJL06956.1"/>
    </source>
</evidence>
<evidence type="ECO:0000256" key="2">
    <source>
        <dbReference type="ARBA" id="ARBA00011085"/>
    </source>
</evidence>
<reference evidence="12" key="1">
    <citation type="journal article" date="2017" name="Nat. Ecol. Evol.">
        <title>Genome expansion and lineage-specific genetic innovations in the forest pathogenic fungi Armillaria.</title>
        <authorList>
            <person name="Sipos G."/>
            <person name="Prasanna A.N."/>
            <person name="Walter M.C."/>
            <person name="O'Connor E."/>
            <person name="Balint B."/>
            <person name="Krizsan K."/>
            <person name="Kiss B."/>
            <person name="Hess J."/>
            <person name="Varga T."/>
            <person name="Slot J."/>
            <person name="Riley R."/>
            <person name="Boka B."/>
            <person name="Rigling D."/>
            <person name="Barry K."/>
            <person name="Lee J."/>
            <person name="Mihaltcheva S."/>
            <person name="LaButti K."/>
            <person name="Lipzen A."/>
            <person name="Waldron R."/>
            <person name="Moloney N.M."/>
            <person name="Sperisen C."/>
            <person name="Kredics L."/>
            <person name="Vagvoelgyi C."/>
            <person name="Patrignani A."/>
            <person name="Fitzpatrick D."/>
            <person name="Nagy I."/>
            <person name="Doyle S."/>
            <person name="Anderson J.B."/>
            <person name="Grigoriev I.V."/>
            <person name="Gueldener U."/>
            <person name="Muensterkoetter M."/>
            <person name="Nagy L.G."/>
        </authorList>
    </citation>
    <scope>NUCLEOTIDE SEQUENCE [LARGE SCALE GENOMIC DNA]</scope>
    <source>
        <strain evidence="12">C18/9</strain>
    </source>
</reference>
<feature type="transmembrane region" description="Helical" evidence="10">
    <location>
        <begin position="258"/>
        <end position="281"/>
    </location>
</feature>
<feature type="transmembrane region" description="Helical" evidence="10">
    <location>
        <begin position="322"/>
        <end position="341"/>
    </location>
</feature>
<evidence type="ECO:0000256" key="5">
    <source>
        <dbReference type="ARBA" id="ARBA00022989"/>
    </source>
</evidence>
<feature type="transmembrane region" description="Helical" evidence="10">
    <location>
        <begin position="82"/>
        <end position="104"/>
    </location>
</feature>
<evidence type="ECO:0000256" key="7">
    <source>
        <dbReference type="ARBA" id="ARBA00023136"/>
    </source>
</evidence>
<dbReference type="GO" id="GO:0004934">
    <property type="term" value="F:mating-type alpha-factor pheromone receptor activity"/>
    <property type="evidence" value="ECO:0007669"/>
    <property type="project" value="InterPro"/>
</dbReference>
<dbReference type="EMBL" id="FUEG01000007">
    <property type="protein sequence ID" value="SJL06956.1"/>
    <property type="molecule type" value="Genomic_DNA"/>
</dbReference>
<evidence type="ECO:0000256" key="4">
    <source>
        <dbReference type="ARBA" id="ARBA00022692"/>
    </source>
</evidence>
<comment type="similarity">
    <text evidence="2">Belongs to the G-protein coupled receptor 4 family.</text>
</comment>
<protein>
    <submittedName>
        <fullName evidence="11">Uncharacterized protein</fullName>
    </submittedName>
</protein>
<feature type="transmembrane region" description="Helical" evidence="10">
    <location>
        <begin position="166"/>
        <end position="187"/>
    </location>
</feature>
<evidence type="ECO:0000256" key="8">
    <source>
        <dbReference type="ARBA" id="ARBA00023170"/>
    </source>
</evidence>
<dbReference type="SUPFAM" id="SSF81301">
    <property type="entry name" value="Nucleotidyltransferase"/>
    <property type="match status" value="1"/>
</dbReference>
<evidence type="ECO:0000256" key="9">
    <source>
        <dbReference type="ARBA" id="ARBA00023224"/>
    </source>
</evidence>
<dbReference type="GO" id="GO:0016740">
    <property type="term" value="F:transferase activity"/>
    <property type="evidence" value="ECO:0007669"/>
    <property type="project" value="UniProtKB-KW"/>
</dbReference>
<feature type="transmembrane region" description="Helical" evidence="10">
    <location>
        <begin position="124"/>
        <end position="142"/>
    </location>
</feature>
<dbReference type="GO" id="GO:0005886">
    <property type="term" value="C:plasma membrane"/>
    <property type="evidence" value="ECO:0007669"/>
    <property type="project" value="TreeGrafter"/>
</dbReference>
<keyword evidence="9" id="KW-0807">Transducer</keyword>
<evidence type="ECO:0000256" key="10">
    <source>
        <dbReference type="SAM" id="Phobius"/>
    </source>
</evidence>
<proteinExistence type="inferred from homology"/>
<feature type="transmembrane region" description="Helical" evidence="10">
    <location>
        <begin position="207"/>
        <end position="237"/>
    </location>
</feature>
<dbReference type="Pfam" id="PF02076">
    <property type="entry name" value="STE3"/>
    <property type="match status" value="1"/>
</dbReference>
<keyword evidence="4 10" id="KW-0812">Transmembrane</keyword>
<dbReference type="Proteomes" id="UP000219338">
    <property type="component" value="Unassembled WGS sequence"/>
</dbReference>
<dbReference type="PANTHER" id="PTHR28097:SF1">
    <property type="entry name" value="PHEROMONE A FACTOR RECEPTOR"/>
    <property type="match status" value="1"/>
</dbReference>
<evidence type="ECO:0000256" key="1">
    <source>
        <dbReference type="ARBA" id="ARBA00004141"/>
    </source>
</evidence>
<keyword evidence="3" id="KW-0589">Pheromone response</keyword>
<evidence type="ECO:0000313" key="12">
    <source>
        <dbReference type="Proteomes" id="UP000219338"/>
    </source>
</evidence>
<gene>
    <name evidence="11" type="ORF">ARMOST_10298</name>
</gene>
<dbReference type="PRINTS" id="PR00901">
    <property type="entry name" value="PHEROMONEBAR"/>
</dbReference>
<dbReference type="PRINTS" id="PR00899">
    <property type="entry name" value="GPCRSTE3"/>
</dbReference>
<dbReference type="OrthoDB" id="2874149at2759"/>
<evidence type="ECO:0000256" key="6">
    <source>
        <dbReference type="ARBA" id="ARBA00023040"/>
    </source>
</evidence>
<keyword evidence="12" id="KW-1185">Reference proteome</keyword>
<dbReference type="InterPro" id="IPR000481">
    <property type="entry name" value="GPCR_Pheromne_B_alpha_rcpt"/>
</dbReference>
<accession>A0A284RDW6</accession>
<evidence type="ECO:0000256" key="3">
    <source>
        <dbReference type="ARBA" id="ARBA00022507"/>
    </source>
</evidence>